<dbReference type="AlphaFoldDB" id="A0A158H1H5"/>
<evidence type="ECO:0000313" key="1">
    <source>
        <dbReference type="EMBL" id="SAL38185.1"/>
    </source>
</evidence>
<dbReference type="EMBL" id="FCOK02000023">
    <property type="protein sequence ID" value="SAL38185.1"/>
    <property type="molecule type" value="Genomic_DNA"/>
</dbReference>
<proteinExistence type="predicted"/>
<name>A0A158H1H5_9BURK</name>
<evidence type="ECO:0000313" key="2">
    <source>
        <dbReference type="Proteomes" id="UP000054683"/>
    </source>
</evidence>
<reference evidence="1 2" key="1">
    <citation type="submission" date="2016-01" db="EMBL/GenBank/DDBJ databases">
        <authorList>
            <person name="Oliw E.H."/>
        </authorList>
    </citation>
    <scope>NUCLEOTIDE SEQUENCE [LARGE SCALE GENOMIC DNA]</scope>
    <source>
        <strain evidence="1">LMG 27134</strain>
    </source>
</reference>
<organism evidence="1 2">
    <name type="scientific">Caballeronia udeis</name>
    <dbReference type="NCBI Taxonomy" id="1232866"/>
    <lineage>
        <taxon>Bacteria</taxon>
        <taxon>Pseudomonadati</taxon>
        <taxon>Pseudomonadota</taxon>
        <taxon>Betaproteobacteria</taxon>
        <taxon>Burkholderiales</taxon>
        <taxon>Burkholderiaceae</taxon>
        <taxon>Caballeronia</taxon>
    </lineage>
</organism>
<dbReference type="Proteomes" id="UP000054683">
    <property type="component" value="Unassembled WGS sequence"/>
</dbReference>
<protein>
    <submittedName>
        <fullName evidence="1">Natural resistance-associated macrophage protein</fullName>
    </submittedName>
</protein>
<accession>A0A158H1H5</accession>
<sequence length="43" mass="4754">MRAETGQKALKNAPAQGPSSLKRIRMDTWIGMGFSNLVAFFII</sequence>
<gene>
    <name evidence="1" type="ORF">AWB69_03734</name>
</gene>